<gene>
    <name evidence="14" type="ORF">HSCHL_0100</name>
</gene>
<feature type="domain" description="Amine oxidase" evidence="13">
    <location>
        <begin position="14"/>
        <end position="477"/>
    </location>
</feature>
<comment type="catalytic activity">
    <reaction evidence="1">
        <text>coproporphyrinogen III + 3 O2 = coproporphyrin III + 3 H2O2</text>
        <dbReference type="Rhea" id="RHEA:43436"/>
        <dbReference type="ChEBI" id="CHEBI:15379"/>
        <dbReference type="ChEBI" id="CHEBI:16240"/>
        <dbReference type="ChEBI" id="CHEBI:57309"/>
        <dbReference type="ChEBI" id="CHEBI:131725"/>
        <dbReference type="EC" id="1.3.3.15"/>
    </reaction>
    <physiologicalReaction direction="left-to-right" evidence="1">
        <dbReference type="Rhea" id="RHEA:43437"/>
    </physiologicalReaction>
</comment>
<keyword evidence="8 11" id="KW-0274">FAD</keyword>
<feature type="compositionally biased region" description="Gly residues" evidence="12">
    <location>
        <begin position="483"/>
        <end position="495"/>
    </location>
</feature>
<dbReference type="Proteomes" id="UP000244180">
    <property type="component" value="Unassembled WGS sequence"/>
</dbReference>
<dbReference type="UniPathway" id="UPA00252"/>
<evidence type="ECO:0000256" key="10">
    <source>
        <dbReference type="ARBA" id="ARBA00023133"/>
    </source>
</evidence>
<comment type="similarity">
    <text evidence="4 11">Belongs to the protoporphyrinogen/coproporphyrinogen oxidase family. Coproporphyrinogen III oxidase subfamily.</text>
</comment>
<proteinExistence type="inferred from homology"/>
<comment type="function">
    <text evidence="11">Involved in coproporphyrin-dependent heme b biosynthesis. Catalyzes the oxidation of coproporphyrinogen III to coproporphyrin III.</text>
</comment>
<evidence type="ECO:0000256" key="4">
    <source>
        <dbReference type="ARBA" id="ARBA00008310"/>
    </source>
</evidence>
<dbReference type="GO" id="GO:0006783">
    <property type="term" value="P:heme biosynthetic process"/>
    <property type="evidence" value="ECO:0007669"/>
    <property type="project" value="UniProtKB-UniRule"/>
</dbReference>
<dbReference type="Gene3D" id="1.10.3110.10">
    <property type="entry name" value="protoporphyrinogen ix oxidase, domain 3"/>
    <property type="match status" value="1"/>
</dbReference>
<keyword evidence="7 11" id="KW-0285">Flavoprotein</keyword>
<comment type="pathway">
    <text evidence="3 11">Porphyrin-containing compound metabolism; protoheme biosynthesis.</text>
</comment>
<evidence type="ECO:0000313" key="14">
    <source>
        <dbReference type="EMBL" id="PTQ54521.1"/>
    </source>
</evidence>
<dbReference type="GO" id="GO:0004729">
    <property type="term" value="F:oxygen-dependent protoporphyrinogen oxidase activity"/>
    <property type="evidence" value="ECO:0007669"/>
    <property type="project" value="UniProtKB-UniRule"/>
</dbReference>
<evidence type="ECO:0000256" key="7">
    <source>
        <dbReference type="ARBA" id="ARBA00022630"/>
    </source>
</evidence>
<evidence type="ECO:0000256" key="3">
    <source>
        <dbReference type="ARBA" id="ARBA00004744"/>
    </source>
</evidence>
<keyword evidence="11" id="KW-0963">Cytoplasm</keyword>
<evidence type="ECO:0000256" key="1">
    <source>
        <dbReference type="ARBA" id="ARBA00001755"/>
    </source>
</evidence>
<dbReference type="AlphaFoldDB" id="A0A2T5GEC5"/>
<dbReference type="PANTHER" id="PTHR42923:SF3">
    <property type="entry name" value="PROTOPORPHYRINOGEN OXIDASE"/>
    <property type="match status" value="1"/>
</dbReference>
<evidence type="ECO:0000256" key="11">
    <source>
        <dbReference type="RuleBase" id="RU364052"/>
    </source>
</evidence>
<keyword evidence="10 11" id="KW-0350">Heme biosynthesis</keyword>
<comment type="subcellular location">
    <subcellularLocation>
        <location evidence="11">Cytoplasm</location>
    </subcellularLocation>
</comment>
<dbReference type="Pfam" id="PF01593">
    <property type="entry name" value="Amino_oxidase"/>
    <property type="match status" value="1"/>
</dbReference>
<dbReference type="PANTHER" id="PTHR42923">
    <property type="entry name" value="PROTOPORPHYRINOGEN OXIDASE"/>
    <property type="match status" value="1"/>
</dbReference>
<accession>A0A2T5GEC5</accession>
<dbReference type="SUPFAM" id="SSF54373">
    <property type="entry name" value="FAD-linked reductases, C-terminal domain"/>
    <property type="match status" value="1"/>
</dbReference>
<dbReference type="Gene3D" id="3.90.660.20">
    <property type="entry name" value="Protoporphyrinogen oxidase, mitochondrial, domain 2"/>
    <property type="match status" value="1"/>
</dbReference>
<feature type="region of interest" description="Disordered" evidence="12">
    <location>
        <begin position="483"/>
        <end position="502"/>
    </location>
</feature>
<comment type="cofactor">
    <cofactor evidence="2 11">
        <name>FAD</name>
        <dbReference type="ChEBI" id="CHEBI:57692"/>
    </cofactor>
</comment>
<dbReference type="GO" id="GO:0005737">
    <property type="term" value="C:cytoplasm"/>
    <property type="evidence" value="ECO:0007669"/>
    <property type="project" value="UniProtKB-SubCell"/>
</dbReference>
<evidence type="ECO:0000256" key="8">
    <source>
        <dbReference type="ARBA" id="ARBA00022827"/>
    </source>
</evidence>
<dbReference type="Gene3D" id="3.50.50.60">
    <property type="entry name" value="FAD/NAD(P)-binding domain"/>
    <property type="match status" value="1"/>
</dbReference>
<dbReference type="SUPFAM" id="SSF51905">
    <property type="entry name" value="FAD/NAD(P)-binding domain"/>
    <property type="match status" value="1"/>
</dbReference>
<evidence type="ECO:0000256" key="5">
    <source>
        <dbReference type="ARBA" id="ARBA00012402"/>
    </source>
</evidence>
<comment type="caution">
    <text evidence="14">The sequence shown here is derived from an EMBL/GenBank/DDBJ whole genome shotgun (WGS) entry which is preliminary data.</text>
</comment>
<dbReference type="EC" id="1.3.3.15" evidence="5 11"/>
<keyword evidence="9 11" id="KW-0560">Oxidoreductase</keyword>
<dbReference type="InterPro" id="IPR004572">
    <property type="entry name" value="Protoporphyrinogen_oxidase"/>
</dbReference>
<dbReference type="InterPro" id="IPR002937">
    <property type="entry name" value="Amino_oxidase"/>
</dbReference>
<organism evidence="14 15">
    <name type="scientific">Hydrogenibacillus schlegelii</name>
    <name type="common">Bacillus schlegelii</name>
    <dbReference type="NCBI Taxonomy" id="1484"/>
    <lineage>
        <taxon>Bacteria</taxon>
        <taxon>Bacillati</taxon>
        <taxon>Bacillota</taxon>
        <taxon>Bacilli</taxon>
        <taxon>Bacillales</taxon>
        <taxon>Bacillales Family X. Incertae Sedis</taxon>
        <taxon>Hydrogenibacillus</taxon>
    </lineage>
</organism>
<dbReference type="InterPro" id="IPR050464">
    <property type="entry name" value="Zeta_carotene_desat/Oxidored"/>
</dbReference>
<evidence type="ECO:0000313" key="15">
    <source>
        <dbReference type="Proteomes" id="UP000244180"/>
    </source>
</evidence>
<sequence length="502" mass="51781">MGGMTRVVVVGGGLAGLAAAYALSPAAGAPWRLPAERLPEVVVVERSPRFGGKIDTVRRDGYVIERGPDSFLARKPAARRLVAALGLDGEAVGTGPEGRGAYVFFRGRLHPLPEGMATGIPTRLGPLVRTGLLSLRGKARAALELFLPRGPAGDEALGAFLTRRFGREVTDRLAGPLLSGIYAGDVHRLSVLATFPHLKALEARHGSLLRTMLAGPRERPPAIDPPWPEAVQSSTFVSFRRGLLTVVEALTAALAAGGARLIAGRGAVAIRKEGSAYAVALEGGEAIRAEAVILAVPAAAARALLGPAGEAFLPLEAGTPYASVANVAVWTEAAALSALPPGSGFVVARDGRPAITAVTWTTRKWPHTTPPGGALFRVYFGDATTDVAERLTDAELEAAALSFLQETSGVRRPPAGVLVSRWRAAMPAYGVGHRERLSALRAALERTLPGIFVAGSAYDGVGLPDVAESGRRAAEAALDYLQGGGAPAPGAGGPPEGKEAGA</sequence>
<dbReference type="EMBL" id="PEBV01000003">
    <property type="protein sequence ID" value="PTQ54521.1"/>
    <property type="molecule type" value="Genomic_DNA"/>
</dbReference>
<evidence type="ECO:0000256" key="9">
    <source>
        <dbReference type="ARBA" id="ARBA00023002"/>
    </source>
</evidence>
<name>A0A2T5GEC5_HYDSH</name>
<evidence type="ECO:0000256" key="6">
    <source>
        <dbReference type="ARBA" id="ARBA00019046"/>
    </source>
</evidence>
<reference evidence="14 15" key="1">
    <citation type="submission" date="2017-08" db="EMBL/GenBank/DDBJ databases">
        <title>Burning lignite coal seam in the remote Altai Mountains harbors a hydrogen-driven thermophilic microbial community.</title>
        <authorList>
            <person name="Kadnikov V.V."/>
            <person name="Mardanov A.V."/>
            <person name="Ivasenko D."/>
            <person name="Beletsky A.V."/>
            <person name="Karnachuk O.V."/>
            <person name="Ravin N.V."/>
        </authorList>
    </citation>
    <scope>NUCLEOTIDE SEQUENCE [LARGE SCALE GENOMIC DNA]</scope>
    <source>
        <strain evidence="14">AL33</strain>
    </source>
</reference>
<protein>
    <recommendedName>
        <fullName evidence="6 11">Coproporphyrinogen III oxidase</fullName>
        <ecNumber evidence="5 11">1.3.3.15</ecNumber>
    </recommendedName>
</protein>
<evidence type="ECO:0000256" key="2">
    <source>
        <dbReference type="ARBA" id="ARBA00001974"/>
    </source>
</evidence>
<evidence type="ECO:0000259" key="13">
    <source>
        <dbReference type="Pfam" id="PF01593"/>
    </source>
</evidence>
<dbReference type="InterPro" id="IPR036188">
    <property type="entry name" value="FAD/NAD-bd_sf"/>
</dbReference>
<evidence type="ECO:0000256" key="12">
    <source>
        <dbReference type="SAM" id="MobiDB-lite"/>
    </source>
</evidence>
<dbReference type="NCBIfam" id="TIGR00562">
    <property type="entry name" value="proto_IX_ox"/>
    <property type="match status" value="1"/>
</dbReference>